<dbReference type="KEGG" id="abas:ACPOL_0792"/>
<name>A0A2Z5FTK3_9BACT</name>
<evidence type="ECO:0000313" key="1">
    <source>
        <dbReference type="EMBL" id="AXC10153.1"/>
    </source>
</evidence>
<gene>
    <name evidence="1" type="ORF">ACPOL_0792</name>
</gene>
<dbReference type="AlphaFoldDB" id="A0A2Z5FTK3"/>
<protein>
    <submittedName>
        <fullName evidence="1">Uncharacterized protein</fullName>
    </submittedName>
</protein>
<dbReference type="EMBL" id="CP030840">
    <property type="protein sequence ID" value="AXC10153.1"/>
    <property type="molecule type" value="Genomic_DNA"/>
</dbReference>
<organism evidence="1 2">
    <name type="scientific">Acidisarcina polymorpha</name>
    <dbReference type="NCBI Taxonomy" id="2211140"/>
    <lineage>
        <taxon>Bacteria</taxon>
        <taxon>Pseudomonadati</taxon>
        <taxon>Acidobacteriota</taxon>
        <taxon>Terriglobia</taxon>
        <taxon>Terriglobales</taxon>
        <taxon>Acidobacteriaceae</taxon>
        <taxon>Acidisarcina</taxon>
    </lineage>
</organism>
<accession>A0A2Z5FTK3</accession>
<evidence type="ECO:0000313" key="2">
    <source>
        <dbReference type="Proteomes" id="UP000253606"/>
    </source>
</evidence>
<keyword evidence="2" id="KW-1185">Reference proteome</keyword>
<proteinExistence type="predicted"/>
<dbReference type="Proteomes" id="UP000253606">
    <property type="component" value="Chromosome"/>
</dbReference>
<sequence>MSRCIAVNNNQLNFDATQPDKTNEVFVRIRCPSGSRWGMDRLDEFGESTGIFAREIYPAFG</sequence>
<reference evidence="1 2" key="1">
    <citation type="journal article" date="2018" name="Front. Microbiol.">
        <title>Hydrolytic Capabilities as a Key to Environmental Success: Chitinolytic and Cellulolytic Acidobacteria From Acidic Sub-arctic Soils and Boreal Peatlands.</title>
        <authorList>
            <person name="Belova S.E."/>
            <person name="Ravin N.V."/>
            <person name="Pankratov T.A."/>
            <person name="Rakitin A.L."/>
            <person name="Ivanova A.A."/>
            <person name="Beletsky A.V."/>
            <person name="Mardanov A.V."/>
            <person name="Sinninghe Damste J.S."/>
            <person name="Dedysh S.N."/>
        </authorList>
    </citation>
    <scope>NUCLEOTIDE SEQUENCE [LARGE SCALE GENOMIC DNA]</scope>
    <source>
        <strain evidence="1 2">SBC82</strain>
    </source>
</reference>